<dbReference type="GO" id="GO:0005524">
    <property type="term" value="F:ATP binding"/>
    <property type="evidence" value="ECO:0007669"/>
    <property type="project" value="UniProtKB-KW"/>
</dbReference>
<proteinExistence type="predicted"/>
<keyword evidence="3" id="KW-0067">ATP-binding</keyword>
<dbReference type="GeneID" id="75180477"/>
<feature type="region of interest" description="Disordered" evidence="1">
    <location>
        <begin position="714"/>
        <end position="747"/>
    </location>
</feature>
<dbReference type="EMBL" id="RCIY01000044">
    <property type="protein sequence ID" value="TGG85431.1"/>
    <property type="molecule type" value="Genomic_DNA"/>
</dbReference>
<feature type="domain" description="AAA+ ATPase" evidence="2">
    <location>
        <begin position="99"/>
        <end position="327"/>
    </location>
</feature>
<organism evidence="3 4">
    <name type="scientific">Streptomyces albus</name>
    <dbReference type="NCBI Taxonomy" id="1888"/>
    <lineage>
        <taxon>Bacteria</taxon>
        <taxon>Bacillati</taxon>
        <taxon>Actinomycetota</taxon>
        <taxon>Actinomycetes</taxon>
        <taxon>Kitasatosporales</taxon>
        <taxon>Streptomycetaceae</taxon>
        <taxon>Streptomyces</taxon>
    </lineage>
</organism>
<feature type="region of interest" description="Disordered" evidence="1">
    <location>
        <begin position="492"/>
        <end position="682"/>
    </location>
</feature>
<feature type="compositionally biased region" description="Basic and acidic residues" evidence="1">
    <location>
        <begin position="714"/>
        <end position="723"/>
    </location>
</feature>
<reference evidence="3 4" key="1">
    <citation type="submission" date="2018-10" db="EMBL/GenBank/DDBJ databases">
        <title>Isolation of pseudouridimycin from Streptomyces albus DSM 40763.</title>
        <authorList>
            <person name="Rosenqvist P."/>
            <person name="Metsae-Ketelae M."/>
            <person name="Virta P."/>
        </authorList>
    </citation>
    <scope>NUCLEOTIDE SEQUENCE [LARGE SCALE GENOMIC DNA]</scope>
    <source>
        <strain evidence="3 4">DSM 40763</strain>
    </source>
</reference>
<feature type="compositionally biased region" description="Low complexity" evidence="1">
    <location>
        <begin position="492"/>
        <end position="514"/>
    </location>
</feature>
<feature type="compositionally biased region" description="Basic and acidic residues" evidence="1">
    <location>
        <begin position="1"/>
        <end position="11"/>
    </location>
</feature>
<dbReference type="SMART" id="SM00382">
    <property type="entry name" value="AAA"/>
    <property type="match status" value="1"/>
</dbReference>
<feature type="compositionally biased region" description="Polar residues" evidence="1">
    <location>
        <begin position="552"/>
        <end position="564"/>
    </location>
</feature>
<evidence type="ECO:0000313" key="4">
    <source>
        <dbReference type="Proteomes" id="UP000298111"/>
    </source>
</evidence>
<dbReference type="InterPro" id="IPR027417">
    <property type="entry name" value="P-loop_NTPase"/>
</dbReference>
<feature type="region of interest" description="Disordered" evidence="1">
    <location>
        <begin position="1"/>
        <end position="28"/>
    </location>
</feature>
<feature type="compositionally biased region" description="Low complexity" evidence="1">
    <location>
        <begin position="665"/>
        <end position="674"/>
    </location>
</feature>
<gene>
    <name evidence="3" type="ORF">D8771_09585</name>
</gene>
<feature type="compositionally biased region" description="Low complexity" evidence="1">
    <location>
        <begin position="620"/>
        <end position="632"/>
    </location>
</feature>
<sequence>MEQPEDLDRTTAGHTPDGPGDGNGPAFRVDIHGNATGPVIAGHHNVVVDAHHGSTVTLLMEGRRPRPVRRDRVALLPGRRRPPLGRERELAALADALAAGGPVQLWGPAGVGKSTLLRHAARTLPPGPDGVLYLSAAHRETGDLAQEIFEACYDTTGYLPSATELRRLMTGVRITVYVDGAGGDADRLRELMDAAPDATFVFAGRNRALLGEGTSLGLKGLETAAAQALLESELGSRLTGHERAAAELCAAAAGAPLLLLRAAALAREDGTGGLVLPRPGTTAELLPLLLDQLDAEPLRVLGLLATLGEADLAPGHIGALAGVPDPSAVCGRLAGLGLLAATDTGYRCTADAVGPLRQRFPAPFPAERLCVHLAEWAALPDTPPARVAEHAPALDAALDLAERAGRPDLAVRVARAAAPALARALRFDAWGRMLDRGRAAAERAGDAGSVAYFTHEQGVRSLVTGRRVVAGVLLAEAVVLWRQLGDQQGADAAAGAQQFAPPAPADGGASAPGDLGPGDGANTPSPDGVADPGPATDPGTTASSPDAGLSTDPGTTAHSPTTDPGITAHAPTTDPGTAAGPGTTGHSPAPDPGATAHSPAPDAGTAPDAGSATHGSVPDGGLSSGSQSGASGHPVSHDGGFAHQPGGGSGPVPDASGTAVPPPAGGESAGLAGSTAGGTQAGAAAAGGASVATTVMTVLAVAAAVTIGGVALKNHQESQEREATPTVTDLARGRSTPSPSATGLAGTWQDSRGGMYTFREAGPGVYTVTGRSMCGEVLTTRFTQRGSGYYATQPLYDVSGGSCGRRLGYVDTTITILPGGSTARLVTALPSGAGQVRCYSCGSSTLTRRS</sequence>
<dbReference type="SUPFAM" id="SSF52540">
    <property type="entry name" value="P-loop containing nucleoside triphosphate hydrolases"/>
    <property type="match status" value="1"/>
</dbReference>
<evidence type="ECO:0000259" key="2">
    <source>
        <dbReference type="SMART" id="SM00382"/>
    </source>
</evidence>
<evidence type="ECO:0000313" key="3">
    <source>
        <dbReference type="EMBL" id="TGG85431.1"/>
    </source>
</evidence>
<dbReference type="InterPro" id="IPR003593">
    <property type="entry name" value="AAA+_ATPase"/>
</dbReference>
<keyword evidence="3" id="KW-0547">Nucleotide-binding</keyword>
<dbReference type="Gene3D" id="3.40.50.300">
    <property type="entry name" value="P-loop containing nucleotide triphosphate hydrolases"/>
    <property type="match status" value="1"/>
</dbReference>
<feature type="compositionally biased region" description="Low complexity" evidence="1">
    <location>
        <begin position="567"/>
        <end position="588"/>
    </location>
</feature>
<name>A0A8H1LIN5_9ACTN</name>
<evidence type="ECO:0000256" key="1">
    <source>
        <dbReference type="SAM" id="MobiDB-lite"/>
    </source>
</evidence>
<dbReference type="AlphaFoldDB" id="A0A8H1LIN5"/>
<accession>A0A8H1LIN5</accession>
<dbReference type="Proteomes" id="UP000298111">
    <property type="component" value="Unassembled WGS sequence"/>
</dbReference>
<protein>
    <submittedName>
        <fullName evidence="3">ATP-binding protein</fullName>
    </submittedName>
</protein>
<comment type="caution">
    <text evidence="3">The sequence shown here is derived from an EMBL/GenBank/DDBJ whole genome shotgun (WGS) entry which is preliminary data.</text>
</comment>
<feature type="compositionally biased region" description="Low complexity" evidence="1">
    <location>
        <begin position="598"/>
        <end position="613"/>
    </location>
</feature>
<dbReference type="RefSeq" id="WP_135566863.1">
    <property type="nucleotide sequence ID" value="NZ_CP103060.1"/>
</dbReference>